<dbReference type="eggNOG" id="ENOG5033GYC">
    <property type="taxonomic scope" value="Bacteria"/>
</dbReference>
<accession>A0A1H7ZXI4</accession>
<dbReference type="Proteomes" id="UP000183015">
    <property type="component" value="Unassembled WGS sequence"/>
</dbReference>
<dbReference type="EMBL" id="FOAZ01000038">
    <property type="protein sequence ID" value="SEM62298.1"/>
    <property type="molecule type" value="Genomic_DNA"/>
</dbReference>
<dbReference type="AlphaFoldDB" id="A0A1H7ZXI4"/>
<reference evidence="2" key="1">
    <citation type="submission" date="2016-10" db="EMBL/GenBank/DDBJ databases">
        <authorList>
            <person name="Varghese N."/>
        </authorList>
    </citation>
    <scope>NUCLEOTIDE SEQUENCE [LARGE SCALE GENOMIC DNA]</scope>
    <source>
        <strain evidence="2">DSM 45096 / BCRC 16803 / CGMCC 4.1857 / CIP 109030 / JCM 12277 / KCTC 19219 / NBRC 100920 / 33214</strain>
    </source>
</reference>
<dbReference type="STRING" id="235985.SAMN05414137_13827"/>
<keyword evidence="2" id="KW-1185">Reference proteome</keyword>
<sequence length="159" mass="16722">MNVDPSTPAAGRLLPDTSDWPHAPGAVVLRLETTASRLGAHDGAWWPRSRDLAAELPALITAVAESVGPIERVGLDAAAWDQVPGRMIVDDRVVHIDWFPVGDDTVILTRGDHDHFLLLVVPPDTDPTAAQAAMAAAVLAGASDSARQIFVKTGITPAA</sequence>
<dbReference type="RefSeq" id="WP_042443415.1">
    <property type="nucleotide sequence ID" value="NZ_BBPN01000004.1"/>
</dbReference>
<evidence type="ECO:0000313" key="1">
    <source>
        <dbReference type="EMBL" id="SEM62298.1"/>
    </source>
</evidence>
<protein>
    <submittedName>
        <fullName evidence="1">Uncharacterized protein</fullName>
    </submittedName>
</protein>
<name>A0A1H7ZXI4_STRJI</name>
<evidence type="ECO:0000313" key="2">
    <source>
        <dbReference type="Proteomes" id="UP000183015"/>
    </source>
</evidence>
<dbReference type="Pfam" id="PF19457">
    <property type="entry name" value="DUF5994"/>
    <property type="match status" value="1"/>
</dbReference>
<organism evidence="1 2">
    <name type="scientific">Streptacidiphilus jiangxiensis</name>
    <dbReference type="NCBI Taxonomy" id="235985"/>
    <lineage>
        <taxon>Bacteria</taxon>
        <taxon>Bacillati</taxon>
        <taxon>Actinomycetota</taxon>
        <taxon>Actinomycetes</taxon>
        <taxon>Kitasatosporales</taxon>
        <taxon>Streptomycetaceae</taxon>
        <taxon>Streptacidiphilus</taxon>
    </lineage>
</organism>
<gene>
    <name evidence="1" type="ORF">SAMN05414137_13827</name>
</gene>
<dbReference type="InterPro" id="IPR046036">
    <property type="entry name" value="DUF5994"/>
</dbReference>
<proteinExistence type="predicted"/>